<sequence length="967" mass="113883">MNIDDIKSRLKNIIRVPLTNTEYYSENSRNSLVNIDIVCESTGSDEYDVYKDNFIGLNNIRYTVRQSNSSINEHITKINNYLSDNEPHIIKFYKINRTNNYLSKSNCINDSMFHSDRNNLEVSFDENANYNNKKLEIINDLLKEINIRIKNNNEELSKELYKLVDPYVKILYEFYKLKIDVNNLTLFLKDCIESDSIQKILILNKILQNVIKRERVRNIKSYIMSLRNLKNIQSCIQKLLCDKEYIEAIDIIEDTLSKINSNNKDNNDEITINYKYIKSLSNLSVRLCEFNNVIEKLSLEDFISIVLKWLKSNVNVTYEDIEANLDNISDLFITFINNVSKDSTQDVLLSEFHKVSYFYSEYYKKNCNTSVEEVSSTYTNVSLIYPIIILLRKQRINFAVDDLEFQINDYIEKNNINIINIIDSKIKNTGKDNTYVSNKKIELLFFHYVINLIYKLIFIFAIVIVLNKNLFNNNKLRMEVMLKSNKNVYLPIIQLLEQTTTKIFNLVISIISQIISKHEEFETILKFSHMYYWTCIKYILVIIEIENKFNENILKQDDFELSISENKRINIIEKGCIELRILLHCYYKELFDNTIFSNIWVKLSYAIENEKWERKNLNKEYKNTFQLFINGELCSKDSIGISDYFIVYNGTEYTLPLCCLQSIKYTNILLGYIKRNPIIFYYGIIKVLQFVLNCNIKCYNIVINGEKNNYINNSTFKVTIYSIILCIQNIYFWLNCLEKIIKYQLETLSSKSFILDKVLNRKMNLIDSSGNLGILLGINMPSDHYININTELNNVILKLKTIGENSTKKISDIIVIKFRFCVIKWLEKNIQVNKHINNDFEFKNLVKNHIVDEDIELFIKDFTNITKTLNKNLKVDVNINLNIMNNINRECTNIWKSCLSSLNGKPLNFQSILLDMYCSFDKLDNATLVSSIITELYGLFNKQNKHSNSEYSNKILDLFQLLKEKII</sequence>
<keyword evidence="1" id="KW-0812">Transmembrane</keyword>
<gene>
    <name evidence="2" type="ORF">RS030_142247</name>
</gene>
<dbReference type="Proteomes" id="UP001311799">
    <property type="component" value="Unassembled WGS sequence"/>
</dbReference>
<keyword evidence="1" id="KW-1133">Transmembrane helix</keyword>
<keyword evidence="1" id="KW-0472">Membrane</keyword>
<evidence type="ECO:0000313" key="2">
    <source>
        <dbReference type="EMBL" id="KAK6590627.1"/>
    </source>
</evidence>
<dbReference type="EMBL" id="JAWDEY010000005">
    <property type="protein sequence ID" value="KAK6590627.1"/>
    <property type="molecule type" value="Genomic_DNA"/>
</dbReference>
<name>A0AAV9Y194_9CRYT</name>
<evidence type="ECO:0000256" key="1">
    <source>
        <dbReference type="SAM" id="Phobius"/>
    </source>
</evidence>
<proteinExistence type="predicted"/>
<reference evidence="2 3" key="1">
    <citation type="submission" date="2023-10" db="EMBL/GenBank/DDBJ databases">
        <title>Comparative genomics analysis reveals potential genetic determinants of host preference in Cryptosporidium xiaoi.</title>
        <authorList>
            <person name="Xiao L."/>
            <person name="Li J."/>
        </authorList>
    </citation>
    <scope>NUCLEOTIDE SEQUENCE [LARGE SCALE GENOMIC DNA]</scope>
    <source>
        <strain evidence="2 3">52996</strain>
    </source>
</reference>
<accession>A0AAV9Y194</accession>
<comment type="caution">
    <text evidence="2">The sequence shown here is derived from an EMBL/GenBank/DDBJ whole genome shotgun (WGS) entry which is preliminary data.</text>
</comment>
<dbReference type="AlphaFoldDB" id="A0AAV9Y194"/>
<evidence type="ECO:0008006" key="4">
    <source>
        <dbReference type="Google" id="ProtNLM"/>
    </source>
</evidence>
<organism evidence="2 3">
    <name type="scientific">Cryptosporidium xiaoi</name>
    <dbReference type="NCBI Taxonomy" id="659607"/>
    <lineage>
        <taxon>Eukaryota</taxon>
        <taxon>Sar</taxon>
        <taxon>Alveolata</taxon>
        <taxon>Apicomplexa</taxon>
        <taxon>Conoidasida</taxon>
        <taxon>Coccidia</taxon>
        <taxon>Eucoccidiorida</taxon>
        <taxon>Eimeriorina</taxon>
        <taxon>Cryptosporidiidae</taxon>
        <taxon>Cryptosporidium</taxon>
    </lineage>
</organism>
<evidence type="ECO:0000313" key="3">
    <source>
        <dbReference type="Proteomes" id="UP001311799"/>
    </source>
</evidence>
<feature type="transmembrane region" description="Helical" evidence="1">
    <location>
        <begin position="445"/>
        <end position="467"/>
    </location>
</feature>
<protein>
    <recommendedName>
        <fullName evidence="4">Vacuolar protein sorting-associated protein 54 C-terminal domain-containing protein</fullName>
    </recommendedName>
</protein>
<keyword evidence="3" id="KW-1185">Reference proteome</keyword>